<comment type="caution">
    <text evidence="2">The sequence shown here is derived from an EMBL/GenBank/DDBJ whole genome shotgun (WGS) entry which is preliminary data.</text>
</comment>
<reference evidence="2 3" key="2">
    <citation type="journal article" date="2021" name="Genomics">
        <title>High-quality reference genome for Clonorchis sinensis.</title>
        <authorList>
            <person name="Young N.D."/>
            <person name="Stroehlein A.J."/>
            <person name="Kinkar L."/>
            <person name="Wang T."/>
            <person name="Sohn W.M."/>
            <person name="Chang B.C.H."/>
            <person name="Kaur P."/>
            <person name="Weisz D."/>
            <person name="Dudchenko O."/>
            <person name="Aiden E.L."/>
            <person name="Korhonen P.K."/>
            <person name="Gasser R.B."/>
        </authorList>
    </citation>
    <scope>NUCLEOTIDE SEQUENCE [LARGE SCALE GENOMIC DNA]</scope>
    <source>
        <strain evidence="2">Cs-k2</strain>
    </source>
</reference>
<evidence type="ECO:0000313" key="2">
    <source>
        <dbReference type="EMBL" id="KAG5446478.1"/>
    </source>
</evidence>
<keyword evidence="3" id="KW-1185">Reference proteome</keyword>
<protein>
    <submittedName>
        <fullName evidence="2">Uncharacterized protein</fullName>
    </submittedName>
</protein>
<evidence type="ECO:0000313" key="3">
    <source>
        <dbReference type="Proteomes" id="UP000286415"/>
    </source>
</evidence>
<accession>A0A8T1MBY1</accession>
<dbReference type="Proteomes" id="UP000286415">
    <property type="component" value="Unassembled WGS sequence"/>
</dbReference>
<feature type="region of interest" description="Disordered" evidence="1">
    <location>
        <begin position="35"/>
        <end position="60"/>
    </location>
</feature>
<dbReference type="EMBL" id="NIRI02000056">
    <property type="protein sequence ID" value="KAG5446478.1"/>
    <property type="molecule type" value="Genomic_DNA"/>
</dbReference>
<dbReference type="AlphaFoldDB" id="A0A8T1MBY1"/>
<gene>
    <name evidence="2" type="ORF">CSKR_203486</name>
</gene>
<organism evidence="2 3">
    <name type="scientific">Clonorchis sinensis</name>
    <name type="common">Chinese liver fluke</name>
    <dbReference type="NCBI Taxonomy" id="79923"/>
    <lineage>
        <taxon>Eukaryota</taxon>
        <taxon>Metazoa</taxon>
        <taxon>Spiralia</taxon>
        <taxon>Lophotrochozoa</taxon>
        <taxon>Platyhelminthes</taxon>
        <taxon>Trematoda</taxon>
        <taxon>Digenea</taxon>
        <taxon>Opisthorchiida</taxon>
        <taxon>Opisthorchiata</taxon>
        <taxon>Opisthorchiidae</taxon>
        <taxon>Clonorchis</taxon>
    </lineage>
</organism>
<evidence type="ECO:0000256" key="1">
    <source>
        <dbReference type="SAM" id="MobiDB-lite"/>
    </source>
</evidence>
<proteinExistence type="predicted"/>
<reference evidence="2 3" key="1">
    <citation type="journal article" date="2018" name="Biotechnol. Adv.">
        <title>Improved genomic resources and new bioinformatic workflow for the carcinogenic parasite Clonorchis sinensis: Biotechnological implications.</title>
        <authorList>
            <person name="Wang D."/>
            <person name="Korhonen P.K."/>
            <person name="Gasser R.B."/>
            <person name="Young N.D."/>
        </authorList>
    </citation>
    <scope>NUCLEOTIDE SEQUENCE [LARGE SCALE GENOMIC DNA]</scope>
    <source>
        <strain evidence="2">Cs-k2</strain>
    </source>
</reference>
<sequence length="78" mass="9011">MPHQLSRNRNFHHILRLANVYMHYLCIASAVAAAADEDHDDVDDDEDEEEEEDEDDENVLGEEIYGMWFAGNRVSFSP</sequence>
<name>A0A8T1MBY1_CLOSI</name>